<dbReference type="GO" id="GO:0043190">
    <property type="term" value="C:ATP-binding cassette (ABC) transporter complex"/>
    <property type="evidence" value="ECO:0007669"/>
    <property type="project" value="InterPro"/>
</dbReference>
<keyword evidence="4" id="KW-0812">Transmembrane</keyword>
<sequence>MFSYFLRKEITDRYLGSSSALLWVVVQPVASLFVYYLVFGFIFKARVPDLPQELFITYLAVGLWPWMAFSEAVLGSLMTILNRKDLLGKVKIDLRQVLLAGVTGHFILHGIGFIAILLMLMVMGRLTPQWSLLLLILPYISLFLFAVALAFLFSALQAFYRDLKQIVTAFMPLWFFTTPIIYSWSLVPDAGQAILVYNPLLPIIHFIHAVSLGVNSPDYIALLMVTAGIVVFMFLSHLFFQKLAPRFDDFV</sequence>
<feature type="transmembrane region" description="Helical" evidence="4">
    <location>
        <begin position="132"/>
        <end position="160"/>
    </location>
</feature>
<keyword evidence="2 4" id="KW-0813">Transport</keyword>
<keyword evidence="3" id="KW-0972">Capsule biogenesis/degradation</keyword>
<gene>
    <name evidence="6" type="ORF">GCM10011365_11670</name>
</gene>
<evidence type="ECO:0000256" key="1">
    <source>
        <dbReference type="ARBA" id="ARBA00007783"/>
    </source>
</evidence>
<evidence type="ECO:0000256" key="2">
    <source>
        <dbReference type="ARBA" id="ARBA00022448"/>
    </source>
</evidence>
<feature type="transmembrane region" description="Helical" evidence="4">
    <location>
        <begin position="55"/>
        <end position="77"/>
    </location>
</feature>
<dbReference type="GO" id="GO:0140359">
    <property type="term" value="F:ABC-type transporter activity"/>
    <property type="evidence" value="ECO:0007669"/>
    <property type="project" value="InterPro"/>
</dbReference>
<feature type="domain" description="ABC transmembrane type-2" evidence="5">
    <location>
        <begin position="19"/>
        <end position="243"/>
    </location>
</feature>
<feature type="transmembrane region" description="Helical" evidence="4">
    <location>
        <begin position="194"/>
        <end position="214"/>
    </location>
</feature>
<evidence type="ECO:0000259" key="5">
    <source>
        <dbReference type="PROSITE" id="PS51012"/>
    </source>
</evidence>
<keyword evidence="4" id="KW-0472">Membrane</keyword>
<dbReference type="PANTHER" id="PTHR30413:SF10">
    <property type="entry name" value="CAPSULE POLYSACCHARIDE EXPORT INNER-MEMBRANE PROTEIN CTRC"/>
    <property type="match status" value="1"/>
</dbReference>
<evidence type="ECO:0000256" key="4">
    <source>
        <dbReference type="RuleBase" id="RU361157"/>
    </source>
</evidence>
<feature type="transmembrane region" description="Helical" evidence="4">
    <location>
        <begin position="20"/>
        <end position="43"/>
    </location>
</feature>
<evidence type="ECO:0000256" key="3">
    <source>
        <dbReference type="ARBA" id="ARBA00022903"/>
    </source>
</evidence>
<dbReference type="RefSeq" id="WP_188364771.1">
    <property type="nucleotide sequence ID" value="NZ_BAABJF010000015.1"/>
</dbReference>
<dbReference type="EMBL" id="BMEO01000004">
    <property type="protein sequence ID" value="GGF92118.1"/>
    <property type="molecule type" value="Genomic_DNA"/>
</dbReference>
<dbReference type="PROSITE" id="PS51012">
    <property type="entry name" value="ABC_TM2"/>
    <property type="match status" value="1"/>
</dbReference>
<keyword evidence="4" id="KW-1133">Transmembrane helix</keyword>
<proteinExistence type="inferred from homology"/>
<feature type="transmembrane region" description="Helical" evidence="4">
    <location>
        <begin position="97"/>
        <end position="120"/>
    </location>
</feature>
<reference evidence="6" key="2">
    <citation type="submission" date="2020-09" db="EMBL/GenBank/DDBJ databases">
        <authorList>
            <person name="Sun Q."/>
            <person name="Zhou Y."/>
        </authorList>
    </citation>
    <scope>NUCLEOTIDE SEQUENCE</scope>
    <source>
        <strain evidence="6">CGMCC 1.12181</strain>
    </source>
</reference>
<dbReference type="Proteomes" id="UP000605253">
    <property type="component" value="Unassembled WGS sequence"/>
</dbReference>
<reference evidence="6" key="1">
    <citation type="journal article" date="2014" name="Int. J. Syst. Evol. Microbiol.">
        <title>Complete genome sequence of Corynebacterium casei LMG S-19264T (=DSM 44701T), isolated from a smear-ripened cheese.</title>
        <authorList>
            <consortium name="US DOE Joint Genome Institute (JGI-PGF)"/>
            <person name="Walter F."/>
            <person name="Albersmeier A."/>
            <person name="Kalinowski J."/>
            <person name="Ruckert C."/>
        </authorList>
    </citation>
    <scope>NUCLEOTIDE SEQUENCE</scope>
    <source>
        <strain evidence="6">CGMCC 1.12181</strain>
    </source>
</reference>
<dbReference type="InterPro" id="IPR000412">
    <property type="entry name" value="ABC_2_transport"/>
</dbReference>
<evidence type="ECO:0000313" key="7">
    <source>
        <dbReference type="Proteomes" id="UP000605253"/>
    </source>
</evidence>
<dbReference type="GO" id="GO:0015920">
    <property type="term" value="P:lipopolysaccharide transport"/>
    <property type="evidence" value="ECO:0007669"/>
    <property type="project" value="TreeGrafter"/>
</dbReference>
<keyword evidence="4" id="KW-1003">Cell membrane</keyword>
<feature type="transmembrane region" description="Helical" evidence="4">
    <location>
        <begin position="166"/>
        <end position="187"/>
    </location>
</feature>
<comment type="caution">
    <text evidence="6">The sequence shown here is derived from an EMBL/GenBank/DDBJ whole genome shotgun (WGS) entry which is preliminary data.</text>
</comment>
<dbReference type="PANTHER" id="PTHR30413">
    <property type="entry name" value="INNER MEMBRANE TRANSPORT PERMEASE"/>
    <property type="match status" value="1"/>
</dbReference>
<dbReference type="AlphaFoldDB" id="A0A917FN07"/>
<feature type="transmembrane region" description="Helical" evidence="4">
    <location>
        <begin position="220"/>
        <end position="240"/>
    </location>
</feature>
<comment type="subcellular location">
    <subcellularLocation>
        <location evidence="4">Cell inner membrane</location>
        <topology evidence="4">Multi-pass membrane protein</topology>
    </subcellularLocation>
</comment>
<accession>A0A917FN07</accession>
<evidence type="ECO:0000313" key="6">
    <source>
        <dbReference type="EMBL" id="GGF92118.1"/>
    </source>
</evidence>
<keyword evidence="7" id="KW-1185">Reference proteome</keyword>
<comment type="similarity">
    <text evidence="1 4">Belongs to the ABC-2 integral membrane protein family.</text>
</comment>
<name>A0A917FN07_9GAMM</name>
<protein>
    <recommendedName>
        <fullName evidence="4">Transport permease protein</fullName>
    </recommendedName>
</protein>
<dbReference type="InterPro" id="IPR047817">
    <property type="entry name" value="ABC2_TM_bact-type"/>
</dbReference>
<organism evidence="6 7">
    <name type="scientific">Marinicella pacifica</name>
    <dbReference type="NCBI Taxonomy" id="1171543"/>
    <lineage>
        <taxon>Bacteria</taxon>
        <taxon>Pseudomonadati</taxon>
        <taxon>Pseudomonadota</taxon>
        <taxon>Gammaproteobacteria</taxon>
        <taxon>Lysobacterales</taxon>
        <taxon>Marinicellaceae</taxon>
        <taxon>Marinicella</taxon>
    </lineage>
</organism>
<dbReference type="PRINTS" id="PR00164">
    <property type="entry name" value="ABC2TRNSPORT"/>
</dbReference>